<organism evidence="5 6">
    <name type="scientific">Artemisia annua</name>
    <name type="common">Sweet wormwood</name>
    <dbReference type="NCBI Taxonomy" id="35608"/>
    <lineage>
        <taxon>Eukaryota</taxon>
        <taxon>Viridiplantae</taxon>
        <taxon>Streptophyta</taxon>
        <taxon>Embryophyta</taxon>
        <taxon>Tracheophyta</taxon>
        <taxon>Spermatophyta</taxon>
        <taxon>Magnoliopsida</taxon>
        <taxon>eudicotyledons</taxon>
        <taxon>Gunneridae</taxon>
        <taxon>Pentapetalae</taxon>
        <taxon>asterids</taxon>
        <taxon>campanulids</taxon>
        <taxon>Asterales</taxon>
        <taxon>Asteraceae</taxon>
        <taxon>Asteroideae</taxon>
        <taxon>Anthemideae</taxon>
        <taxon>Artemisiinae</taxon>
        <taxon>Artemisia</taxon>
    </lineage>
</organism>
<dbReference type="AlphaFoldDB" id="A0A2U1QG20"/>
<sequence>MSINILHGDLPDAKVMSPQVDAKERIDELKEKTRRVLMTTSDPKMSLKLVDTIQRLKIGYYFQEEINEILEKLKQRLPDDDLHIVALCFRLLRQNGIPTNSEVFQKFIDTNGVFIKSTSEDIEGLLSLYEASYLGSNEEIFLSHAKDITTRELNIRVPILSPKHSKKVLQALELPMHLRMETLEARRYIEEYGDEDDHNPLLLELAKLDYNHVQSLFRRELVEVARWWNHLGVARKFSFVRDRHIECFLWIVGVLPEPKYSATRIEMAKTTSILLLLDDIYDTYGSYDDLVLLTKIIQRWDMNEIEQLPEYMQACYMALYNTTSEICDKVLRERGLHVEPFLRKTWINIVEGYMVEVKWLKTGTIPNFKDYMDNAVTTSGSYMAFVHMFFLICDGVNKENMADLLEPYPKFFTLAGTILRLWDDLGTAKEELERGEVLSSIQLLMKENKITCDKDERKQILELIHELWKDLNAELVAPNAVLWPMIRVALNMSRTSQVVYQHNEDSYLSSVKDHVKNLFFKAIDM</sequence>
<evidence type="ECO:0000259" key="3">
    <source>
        <dbReference type="Pfam" id="PF01397"/>
    </source>
</evidence>
<dbReference type="InterPro" id="IPR036965">
    <property type="entry name" value="Terpene_synth_N_sf"/>
</dbReference>
<proteinExistence type="predicted"/>
<dbReference type="GO" id="GO:0016102">
    <property type="term" value="P:diterpenoid biosynthetic process"/>
    <property type="evidence" value="ECO:0007669"/>
    <property type="project" value="InterPro"/>
</dbReference>
<dbReference type="InterPro" id="IPR001906">
    <property type="entry name" value="Terpene_synth_N"/>
</dbReference>
<dbReference type="CDD" id="cd00684">
    <property type="entry name" value="Terpene_cyclase_plant_C1"/>
    <property type="match status" value="1"/>
</dbReference>
<dbReference type="InterPro" id="IPR044814">
    <property type="entry name" value="Terpene_cyclase_plant_C1"/>
</dbReference>
<dbReference type="InterPro" id="IPR008949">
    <property type="entry name" value="Isoprenoid_synthase_dom_sf"/>
</dbReference>
<dbReference type="Proteomes" id="UP000245207">
    <property type="component" value="Unassembled WGS sequence"/>
</dbReference>
<evidence type="ECO:0000313" key="6">
    <source>
        <dbReference type="Proteomes" id="UP000245207"/>
    </source>
</evidence>
<dbReference type="GO" id="GO:0010333">
    <property type="term" value="F:terpene synthase activity"/>
    <property type="evidence" value="ECO:0007669"/>
    <property type="project" value="InterPro"/>
</dbReference>
<evidence type="ECO:0000256" key="1">
    <source>
        <dbReference type="ARBA" id="ARBA00022723"/>
    </source>
</evidence>
<dbReference type="PANTHER" id="PTHR31225:SF137">
    <property type="entry name" value="TERPENE SYNTHASE 11-RELATED"/>
    <property type="match status" value="1"/>
</dbReference>
<dbReference type="SFLD" id="SFLDS00005">
    <property type="entry name" value="Isoprenoid_Synthase_Type_I"/>
    <property type="match status" value="1"/>
</dbReference>
<evidence type="ECO:0000313" key="5">
    <source>
        <dbReference type="EMBL" id="PWA96917.1"/>
    </source>
</evidence>
<dbReference type="InterPro" id="IPR050148">
    <property type="entry name" value="Terpene_synthase-like"/>
</dbReference>
<comment type="caution">
    <text evidence="5">The sequence shown here is derived from an EMBL/GenBank/DDBJ whole genome shotgun (WGS) entry which is preliminary data.</text>
</comment>
<feature type="domain" description="Terpene synthase N-terminal" evidence="3">
    <location>
        <begin position="21"/>
        <end position="170"/>
    </location>
</feature>
<dbReference type="STRING" id="35608.A0A2U1QG20"/>
<dbReference type="SFLD" id="SFLDG01019">
    <property type="entry name" value="Terpene_Cyclase_Like_1_C_Termi"/>
    <property type="match status" value="1"/>
</dbReference>
<gene>
    <name evidence="5" type="ORF">CTI12_AA004750</name>
</gene>
<feature type="domain" description="Terpene synthase metal-binding" evidence="4">
    <location>
        <begin position="230"/>
        <end position="470"/>
    </location>
</feature>
<dbReference type="Pfam" id="PF01397">
    <property type="entry name" value="Terpene_synth"/>
    <property type="match status" value="1"/>
</dbReference>
<evidence type="ECO:0000256" key="2">
    <source>
        <dbReference type="ARBA" id="ARBA00022842"/>
    </source>
</evidence>
<dbReference type="FunFam" id="1.10.600.10:FF:000007">
    <property type="entry name" value="Isoprene synthase, chloroplastic"/>
    <property type="match status" value="1"/>
</dbReference>
<evidence type="ECO:0000259" key="4">
    <source>
        <dbReference type="Pfam" id="PF03936"/>
    </source>
</evidence>
<keyword evidence="1" id="KW-0479">Metal-binding</keyword>
<keyword evidence="2" id="KW-0460">Magnesium</keyword>
<dbReference type="InterPro" id="IPR005630">
    <property type="entry name" value="Terpene_synthase_metal-bd"/>
</dbReference>
<dbReference type="GO" id="GO:0000287">
    <property type="term" value="F:magnesium ion binding"/>
    <property type="evidence" value="ECO:0007669"/>
    <property type="project" value="InterPro"/>
</dbReference>
<accession>A0A2U1QG20</accession>
<dbReference type="SUPFAM" id="SSF48239">
    <property type="entry name" value="Terpenoid cyclases/Protein prenyltransferases"/>
    <property type="match status" value="1"/>
</dbReference>
<dbReference type="SUPFAM" id="SSF48576">
    <property type="entry name" value="Terpenoid synthases"/>
    <property type="match status" value="1"/>
</dbReference>
<keyword evidence="6" id="KW-1185">Reference proteome</keyword>
<dbReference type="OrthoDB" id="1936865at2759"/>
<name>A0A2U1QG20_ARTAN</name>
<dbReference type="Pfam" id="PF03936">
    <property type="entry name" value="Terpene_synth_C"/>
    <property type="match status" value="1"/>
</dbReference>
<dbReference type="EMBL" id="PKPP01000153">
    <property type="protein sequence ID" value="PWA96917.1"/>
    <property type="molecule type" value="Genomic_DNA"/>
</dbReference>
<dbReference type="Gene3D" id="1.10.600.10">
    <property type="entry name" value="Farnesyl Diphosphate Synthase"/>
    <property type="match status" value="1"/>
</dbReference>
<dbReference type="PANTHER" id="PTHR31225">
    <property type="entry name" value="OS04G0344100 PROTEIN-RELATED"/>
    <property type="match status" value="1"/>
</dbReference>
<reference evidence="5 6" key="1">
    <citation type="journal article" date="2018" name="Mol. Plant">
        <title>The genome of Artemisia annua provides insight into the evolution of Asteraceae family and artemisinin biosynthesis.</title>
        <authorList>
            <person name="Shen Q."/>
            <person name="Zhang L."/>
            <person name="Liao Z."/>
            <person name="Wang S."/>
            <person name="Yan T."/>
            <person name="Shi P."/>
            <person name="Liu M."/>
            <person name="Fu X."/>
            <person name="Pan Q."/>
            <person name="Wang Y."/>
            <person name="Lv Z."/>
            <person name="Lu X."/>
            <person name="Zhang F."/>
            <person name="Jiang W."/>
            <person name="Ma Y."/>
            <person name="Chen M."/>
            <person name="Hao X."/>
            <person name="Li L."/>
            <person name="Tang Y."/>
            <person name="Lv G."/>
            <person name="Zhou Y."/>
            <person name="Sun X."/>
            <person name="Brodelius P.E."/>
            <person name="Rose J.K.C."/>
            <person name="Tang K."/>
        </authorList>
    </citation>
    <scope>NUCLEOTIDE SEQUENCE [LARGE SCALE GENOMIC DNA]</scope>
    <source>
        <strain evidence="6">cv. Huhao1</strain>
        <tissue evidence="5">Leaf</tissue>
    </source>
</reference>
<dbReference type="Gene3D" id="1.50.10.130">
    <property type="entry name" value="Terpene synthase, N-terminal domain"/>
    <property type="match status" value="1"/>
</dbReference>
<dbReference type="InterPro" id="IPR034741">
    <property type="entry name" value="Terpene_cyclase-like_1_C"/>
</dbReference>
<protein>
    <submittedName>
        <fullName evidence="5">Uncharacterized protein</fullName>
    </submittedName>
</protein>
<dbReference type="InterPro" id="IPR008930">
    <property type="entry name" value="Terpenoid_cyclase/PrenylTrfase"/>
</dbReference>